<protein>
    <submittedName>
        <fullName evidence="1">Uncharacterized protein</fullName>
    </submittedName>
</protein>
<reference evidence="1 2" key="1">
    <citation type="submission" date="2014-04" db="EMBL/GenBank/DDBJ databases">
        <title>Genome evolution of avian class.</title>
        <authorList>
            <person name="Zhang G."/>
            <person name="Li C."/>
        </authorList>
    </citation>
    <scope>NUCLEOTIDE SEQUENCE [LARGE SCALE GENOMIC DNA]</scope>
    <source>
        <strain evidence="1">BGI_N303</strain>
    </source>
</reference>
<dbReference type="Proteomes" id="UP000053760">
    <property type="component" value="Unassembled WGS sequence"/>
</dbReference>
<accession>A0A091GGZ6</accession>
<keyword evidence="2" id="KW-1185">Reference proteome</keyword>
<dbReference type="EMBL" id="KL448255">
    <property type="protein sequence ID" value="KFO81645.1"/>
    <property type="molecule type" value="Genomic_DNA"/>
</dbReference>
<name>A0A091GGZ6_CUCCA</name>
<proteinExistence type="predicted"/>
<sequence length="104" mass="11286">MMFPGTLNSSTLQASTRSLFVGGNVFLRWKIRQSTDGTGMGFFGLGLALKPKDFKSKLSCKLSSIPRTRLRRAQARVALKLGRSPMALLSCPRQRAAGLGTQGQ</sequence>
<gene>
    <name evidence="1" type="ORF">N303_15327</name>
</gene>
<feature type="non-terminal residue" evidence="1">
    <location>
        <position position="104"/>
    </location>
</feature>
<organism evidence="1 2">
    <name type="scientific">Cuculus canorus</name>
    <name type="common">Common cuckoo</name>
    <dbReference type="NCBI Taxonomy" id="55661"/>
    <lineage>
        <taxon>Eukaryota</taxon>
        <taxon>Metazoa</taxon>
        <taxon>Chordata</taxon>
        <taxon>Craniata</taxon>
        <taxon>Vertebrata</taxon>
        <taxon>Euteleostomi</taxon>
        <taxon>Archelosauria</taxon>
        <taxon>Archosauria</taxon>
        <taxon>Dinosauria</taxon>
        <taxon>Saurischia</taxon>
        <taxon>Theropoda</taxon>
        <taxon>Coelurosauria</taxon>
        <taxon>Aves</taxon>
        <taxon>Neognathae</taxon>
        <taxon>Neoaves</taxon>
        <taxon>Otidimorphae</taxon>
        <taxon>Cuculiformes</taxon>
        <taxon>Cuculidae</taxon>
        <taxon>Cuculus</taxon>
    </lineage>
</organism>
<evidence type="ECO:0000313" key="1">
    <source>
        <dbReference type="EMBL" id="KFO81645.1"/>
    </source>
</evidence>
<evidence type="ECO:0000313" key="2">
    <source>
        <dbReference type="Proteomes" id="UP000053760"/>
    </source>
</evidence>
<dbReference type="AlphaFoldDB" id="A0A091GGZ6"/>